<dbReference type="EMBL" id="CP000249">
    <property type="protein sequence ID" value="ABD12614.1"/>
    <property type="molecule type" value="Genomic_DNA"/>
</dbReference>
<dbReference type="CAZy" id="GT2">
    <property type="family name" value="Glycosyltransferase Family 2"/>
</dbReference>
<keyword evidence="5 8" id="KW-1133">Transmembrane helix</keyword>
<keyword evidence="3 10" id="KW-0808">Transferase</keyword>
<dbReference type="PANTHER" id="PTHR43867:SF2">
    <property type="entry name" value="CELLULOSE SYNTHASE CATALYTIC SUBUNIT A [UDP-FORMING]"/>
    <property type="match status" value="1"/>
</dbReference>
<feature type="transmembrane region" description="Helical" evidence="8">
    <location>
        <begin position="536"/>
        <end position="562"/>
    </location>
</feature>
<organism evidence="10 11">
    <name type="scientific">Frankia casuarinae (strain DSM 45818 / CECT 9043 / HFP020203 / CcI3)</name>
    <dbReference type="NCBI Taxonomy" id="106370"/>
    <lineage>
        <taxon>Bacteria</taxon>
        <taxon>Bacillati</taxon>
        <taxon>Actinomycetota</taxon>
        <taxon>Actinomycetes</taxon>
        <taxon>Frankiales</taxon>
        <taxon>Frankiaceae</taxon>
        <taxon>Frankia</taxon>
    </lineage>
</organism>
<feature type="region of interest" description="Disordered" evidence="7">
    <location>
        <begin position="38"/>
        <end position="65"/>
    </location>
</feature>
<dbReference type="GO" id="GO:0016020">
    <property type="term" value="C:membrane"/>
    <property type="evidence" value="ECO:0007669"/>
    <property type="project" value="UniProtKB-SubCell"/>
</dbReference>
<keyword evidence="11" id="KW-1185">Reference proteome</keyword>
<feature type="transmembrane region" description="Helical" evidence="8">
    <location>
        <begin position="82"/>
        <end position="103"/>
    </location>
</feature>
<dbReference type="CDD" id="cd06421">
    <property type="entry name" value="CESA_CelA_like"/>
    <property type="match status" value="1"/>
</dbReference>
<gene>
    <name evidence="10" type="ordered locus">Francci3_3257</name>
</gene>
<dbReference type="EC" id="2.4.1.12" evidence="10"/>
<dbReference type="Pfam" id="PF13632">
    <property type="entry name" value="Glyco_trans_2_3"/>
    <property type="match status" value="1"/>
</dbReference>
<evidence type="ECO:0000256" key="6">
    <source>
        <dbReference type="ARBA" id="ARBA00023136"/>
    </source>
</evidence>
<dbReference type="Proteomes" id="UP000001937">
    <property type="component" value="Chromosome"/>
</dbReference>
<evidence type="ECO:0000313" key="10">
    <source>
        <dbReference type="EMBL" id="ABD12614.1"/>
    </source>
</evidence>
<dbReference type="eggNOG" id="COG1215">
    <property type="taxonomic scope" value="Bacteria"/>
</dbReference>
<evidence type="ECO:0000256" key="2">
    <source>
        <dbReference type="ARBA" id="ARBA00022676"/>
    </source>
</evidence>
<evidence type="ECO:0000259" key="9">
    <source>
        <dbReference type="Pfam" id="PF13632"/>
    </source>
</evidence>
<dbReference type="STRING" id="106370.Francci3_3257"/>
<dbReference type="InterPro" id="IPR029044">
    <property type="entry name" value="Nucleotide-diphossugar_trans"/>
</dbReference>
<feature type="transmembrane region" description="Helical" evidence="8">
    <location>
        <begin position="109"/>
        <end position="129"/>
    </location>
</feature>
<evidence type="ECO:0000256" key="3">
    <source>
        <dbReference type="ARBA" id="ARBA00022679"/>
    </source>
</evidence>
<feature type="transmembrane region" description="Helical" evidence="8">
    <location>
        <begin position="505"/>
        <end position="524"/>
    </location>
</feature>
<dbReference type="PANTHER" id="PTHR43867">
    <property type="entry name" value="CELLULOSE SYNTHASE CATALYTIC SUBUNIT A [UDP-FORMING]"/>
    <property type="match status" value="1"/>
</dbReference>
<feature type="region of interest" description="Disordered" evidence="7">
    <location>
        <begin position="568"/>
        <end position="624"/>
    </location>
</feature>
<dbReference type="Gene3D" id="3.90.550.10">
    <property type="entry name" value="Spore Coat Polysaccharide Biosynthesis Protein SpsA, Chain A"/>
    <property type="match status" value="1"/>
</dbReference>
<evidence type="ECO:0000313" key="11">
    <source>
        <dbReference type="Proteomes" id="UP000001937"/>
    </source>
</evidence>
<keyword evidence="2 10" id="KW-0328">Glycosyltransferase</keyword>
<dbReference type="KEGG" id="fra:Francci3_3257"/>
<feature type="compositionally biased region" description="Low complexity" evidence="7">
    <location>
        <begin position="589"/>
        <end position="624"/>
    </location>
</feature>
<evidence type="ECO:0000256" key="4">
    <source>
        <dbReference type="ARBA" id="ARBA00022692"/>
    </source>
</evidence>
<sequence>MEVDLGEEFLAAELGEQRRDSSAAASVMPPREYAADRIAPRNGAVDGAPVPEAPVPEARNESLPSPPSDRLVYAYLGRQRRWVLLCMTASFTLASFSLVKFALLASALWVFLLLLGLNAICSAFTIVATQHRRRVTRQSHEGLVSGWRPIYCPSVDIFLPSAGEPLPVLLNTYSHIARVRWPGQLRAYVLDDSGRPEVAAAAAAHGFSYLSRPDRGRMKKAGNIQFGFEHSRGDYIAIFDADFCPRPDYLFHLAPYLDDPSVGIVQSPQHFDTKRSMGWLQRTAGATQELFYRWVQPSRDAVGVPICVGTNAIYRRGSLRKAGGFAQIEHSEDVFTGVKLLAAGYTTRYVPVVLATGLCPADLAGFINQQYRWCSGSMALLRTRQLRHIRLDWKQRVCFWSGFLYYISTAINVFTINIPGLLMVYVYPELVRPYNFLPFLAAAWVWLVLLPATSRGRWRFEVLRVQLVYSFCHAVAILHMVRGRTASWVATGSVRKRGNPMVRGVVRTAFCWLLLTTCATWTGIGLDVWRFGWGNFWLVILFQLGHSYLSVPLLFDLSRLLVGRGDRPARSRHRARQSQPDSVVRAWTGGPPAHSAPAHSAPAHSAPVSPSHGAPPASAALRQG</sequence>
<dbReference type="GO" id="GO:0016760">
    <property type="term" value="F:cellulose synthase (UDP-forming) activity"/>
    <property type="evidence" value="ECO:0007669"/>
    <property type="project" value="UniProtKB-EC"/>
</dbReference>
<evidence type="ECO:0000256" key="5">
    <source>
        <dbReference type="ARBA" id="ARBA00022989"/>
    </source>
</evidence>
<keyword evidence="6 8" id="KW-0472">Membrane</keyword>
<accession>Q2J7X8</accession>
<dbReference type="HOGENOM" id="CLU_016349_1_0_11"/>
<dbReference type="InterPro" id="IPR001173">
    <property type="entry name" value="Glyco_trans_2-like"/>
</dbReference>
<reference evidence="10 11" key="1">
    <citation type="journal article" date="2007" name="Genome Res.">
        <title>Genome characteristics of facultatively symbiotic Frankia sp. strains reflect host range and host plant biogeography.</title>
        <authorList>
            <person name="Normand P."/>
            <person name="Lapierre P."/>
            <person name="Tisa L.S."/>
            <person name="Gogarten J.P."/>
            <person name="Alloisio N."/>
            <person name="Bagnarol E."/>
            <person name="Bassi C.A."/>
            <person name="Berry A.M."/>
            <person name="Bickhart D.M."/>
            <person name="Choisne N."/>
            <person name="Couloux A."/>
            <person name="Cournoyer B."/>
            <person name="Cruveiller S."/>
            <person name="Daubin V."/>
            <person name="Demange N."/>
            <person name="Francino M.P."/>
            <person name="Goltsman E."/>
            <person name="Huang Y."/>
            <person name="Kopp O.R."/>
            <person name="Labarre L."/>
            <person name="Lapidus A."/>
            <person name="Lavire C."/>
            <person name="Marechal J."/>
            <person name="Martinez M."/>
            <person name="Mastronunzio J.E."/>
            <person name="Mullin B.C."/>
            <person name="Niemann J."/>
            <person name="Pujic P."/>
            <person name="Rawnsley T."/>
            <person name="Rouy Z."/>
            <person name="Schenowitz C."/>
            <person name="Sellstedt A."/>
            <person name="Tavares F."/>
            <person name="Tomkins J.P."/>
            <person name="Vallenet D."/>
            <person name="Valverde C."/>
            <person name="Wall L.G."/>
            <person name="Wang Y."/>
            <person name="Medigue C."/>
            <person name="Benson D.R."/>
        </authorList>
    </citation>
    <scope>NUCLEOTIDE SEQUENCE [LARGE SCALE GENOMIC DNA]</scope>
    <source>
        <strain evidence="11">DSM 45818 / CECT 9043 / CcI3</strain>
    </source>
</reference>
<feature type="transmembrane region" description="Helical" evidence="8">
    <location>
        <begin position="403"/>
        <end position="427"/>
    </location>
</feature>
<feature type="domain" description="Glycosyltransferase 2-like" evidence="9">
    <location>
        <begin position="235"/>
        <end position="445"/>
    </location>
</feature>
<dbReference type="InterPro" id="IPR050321">
    <property type="entry name" value="Glycosyltr_2/OpgH_subfam"/>
</dbReference>
<proteinExistence type="predicted"/>
<keyword evidence="4 8" id="KW-0812">Transmembrane</keyword>
<feature type="transmembrane region" description="Helical" evidence="8">
    <location>
        <begin position="433"/>
        <end position="450"/>
    </location>
</feature>
<evidence type="ECO:0000256" key="7">
    <source>
        <dbReference type="SAM" id="MobiDB-lite"/>
    </source>
</evidence>
<comment type="subcellular location">
    <subcellularLocation>
        <location evidence="1">Membrane</location>
        <topology evidence="1">Multi-pass membrane protein</topology>
    </subcellularLocation>
</comment>
<protein>
    <submittedName>
        <fullName evidence="10">Cellulose synthase (UDP-forming)</fullName>
        <ecNumber evidence="10">2.4.1.12</ecNumber>
    </submittedName>
</protein>
<dbReference type="SUPFAM" id="SSF53448">
    <property type="entry name" value="Nucleotide-diphospho-sugar transferases"/>
    <property type="match status" value="1"/>
</dbReference>
<evidence type="ECO:0000256" key="1">
    <source>
        <dbReference type="ARBA" id="ARBA00004141"/>
    </source>
</evidence>
<name>Q2J7X8_FRACC</name>
<evidence type="ECO:0000256" key="8">
    <source>
        <dbReference type="SAM" id="Phobius"/>
    </source>
</evidence>
<dbReference type="AlphaFoldDB" id="Q2J7X8"/>